<evidence type="ECO:0000313" key="12">
    <source>
        <dbReference type="EMBL" id="OGG94966.1"/>
    </source>
</evidence>
<evidence type="ECO:0000256" key="5">
    <source>
        <dbReference type="ARBA" id="ARBA00023204"/>
    </source>
</evidence>
<feature type="domain" description="UvrC family homology region profile" evidence="11">
    <location>
        <begin position="257"/>
        <end position="480"/>
    </location>
</feature>
<dbReference type="SMART" id="SM00465">
    <property type="entry name" value="GIYc"/>
    <property type="match status" value="1"/>
</dbReference>
<dbReference type="Pfam" id="PF02151">
    <property type="entry name" value="UVR"/>
    <property type="match status" value="1"/>
</dbReference>
<dbReference type="GO" id="GO:0009432">
    <property type="term" value="P:SOS response"/>
    <property type="evidence" value="ECO:0007669"/>
    <property type="project" value="UniProtKB-UniRule"/>
</dbReference>
<dbReference type="InterPro" id="IPR000305">
    <property type="entry name" value="GIY-YIG_endonuc"/>
</dbReference>
<feature type="domain" description="UVR" evidence="9">
    <location>
        <begin position="206"/>
        <end position="241"/>
    </location>
</feature>
<dbReference type="Gene3D" id="1.10.150.20">
    <property type="entry name" value="5' to 3' exonuclease, C-terminal subdomain"/>
    <property type="match status" value="1"/>
</dbReference>
<dbReference type="PANTHER" id="PTHR30562">
    <property type="entry name" value="UVRC/OXIDOREDUCTASE"/>
    <property type="match status" value="1"/>
</dbReference>
<dbReference type="EMBL" id="MFNE01000030">
    <property type="protein sequence ID" value="OGG94966.1"/>
    <property type="molecule type" value="Genomic_DNA"/>
</dbReference>
<evidence type="ECO:0000256" key="4">
    <source>
        <dbReference type="ARBA" id="ARBA00022881"/>
    </source>
</evidence>
<dbReference type="InterPro" id="IPR035901">
    <property type="entry name" value="GIY-YIG_endonuc_sf"/>
</dbReference>
<evidence type="ECO:0000256" key="1">
    <source>
        <dbReference type="ARBA" id="ARBA00022490"/>
    </source>
</evidence>
<evidence type="ECO:0000256" key="2">
    <source>
        <dbReference type="ARBA" id="ARBA00022763"/>
    </source>
</evidence>
<proteinExistence type="inferred from homology"/>
<dbReference type="HAMAP" id="MF_00203">
    <property type="entry name" value="UvrC"/>
    <property type="match status" value="1"/>
</dbReference>
<dbReference type="GO" id="GO:0009380">
    <property type="term" value="C:excinuclease repair complex"/>
    <property type="evidence" value="ECO:0007669"/>
    <property type="project" value="InterPro"/>
</dbReference>
<dbReference type="GO" id="GO:0005737">
    <property type="term" value="C:cytoplasm"/>
    <property type="evidence" value="ECO:0007669"/>
    <property type="project" value="UniProtKB-SubCell"/>
</dbReference>
<dbReference type="GO" id="GO:0006289">
    <property type="term" value="P:nucleotide-excision repair"/>
    <property type="evidence" value="ECO:0007669"/>
    <property type="project" value="UniProtKB-UniRule"/>
</dbReference>
<accession>A0A1F6GA26</accession>
<organism evidence="12 13">
    <name type="scientific">Candidatus Lambdaproteobacteria bacterium RIFOXYD2_FULL_50_16</name>
    <dbReference type="NCBI Taxonomy" id="1817772"/>
    <lineage>
        <taxon>Bacteria</taxon>
        <taxon>Pseudomonadati</taxon>
        <taxon>Pseudomonadota</taxon>
        <taxon>Candidatus Lambdaproteobacteria</taxon>
    </lineage>
</organism>
<dbReference type="SUPFAM" id="SSF47781">
    <property type="entry name" value="RuvA domain 2-like"/>
    <property type="match status" value="1"/>
</dbReference>
<evidence type="ECO:0000256" key="6">
    <source>
        <dbReference type="ARBA" id="ARBA00023236"/>
    </source>
</evidence>
<dbReference type="FunFam" id="3.40.1440.10:FF:000001">
    <property type="entry name" value="UvrABC system protein C"/>
    <property type="match status" value="1"/>
</dbReference>
<dbReference type="PANTHER" id="PTHR30562:SF1">
    <property type="entry name" value="UVRABC SYSTEM PROTEIN C"/>
    <property type="match status" value="1"/>
</dbReference>
<comment type="caution">
    <text evidence="12">The sequence shown here is derived from an EMBL/GenBank/DDBJ whole genome shotgun (WGS) entry which is preliminary data.</text>
</comment>
<dbReference type="InterPro" id="IPR036876">
    <property type="entry name" value="UVR_dom_sf"/>
</dbReference>
<evidence type="ECO:0000259" key="11">
    <source>
        <dbReference type="PROSITE" id="PS50165"/>
    </source>
</evidence>
<dbReference type="InterPro" id="IPR001162">
    <property type="entry name" value="UvrC_RNase_H_dom"/>
</dbReference>
<comment type="subcellular location">
    <subcellularLocation>
        <location evidence="7">Cytoplasm</location>
    </subcellularLocation>
</comment>
<dbReference type="PROSITE" id="PS50151">
    <property type="entry name" value="UVR"/>
    <property type="match status" value="1"/>
</dbReference>
<dbReference type="GO" id="GO:0009381">
    <property type="term" value="F:excinuclease ABC activity"/>
    <property type="evidence" value="ECO:0007669"/>
    <property type="project" value="UniProtKB-UniRule"/>
</dbReference>
<dbReference type="AlphaFoldDB" id="A0A1F6GA26"/>
<name>A0A1F6GA26_9PROT</name>
<keyword evidence="2 7" id="KW-0227">DNA damage</keyword>
<dbReference type="GO" id="GO:0003677">
    <property type="term" value="F:DNA binding"/>
    <property type="evidence" value="ECO:0007669"/>
    <property type="project" value="UniProtKB-UniRule"/>
</dbReference>
<dbReference type="InterPro" id="IPR001943">
    <property type="entry name" value="UVR_dom"/>
</dbReference>
<dbReference type="Pfam" id="PF08459">
    <property type="entry name" value="UvrC_RNaseH_dom"/>
    <property type="match status" value="2"/>
</dbReference>
<keyword evidence="6 7" id="KW-0742">SOS response</keyword>
<dbReference type="CDD" id="cd10434">
    <property type="entry name" value="GIY-YIG_UvrC_Cho"/>
    <property type="match status" value="1"/>
</dbReference>
<dbReference type="InterPro" id="IPR010994">
    <property type="entry name" value="RuvA_2-like"/>
</dbReference>
<dbReference type="Gene3D" id="3.30.420.340">
    <property type="entry name" value="UvrC, RNAse H endonuclease domain"/>
    <property type="match status" value="2"/>
</dbReference>
<evidence type="ECO:0000256" key="7">
    <source>
        <dbReference type="HAMAP-Rule" id="MF_00203"/>
    </source>
</evidence>
<keyword evidence="1 7" id="KW-0963">Cytoplasm</keyword>
<protein>
    <recommendedName>
        <fullName evidence="7">UvrABC system protein C</fullName>
        <shortName evidence="7">Protein UvrC</shortName>
    </recommendedName>
    <alternativeName>
        <fullName evidence="7">Excinuclease ABC subunit C</fullName>
    </alternativeName>
</protein>
<feature type="domain" description="GIY-YIG" evidence="10">
    <location>
        <begin position="16"/>
        <end position="95"/>
    </location>
</feature>
<dbReference type="Pfam" id="PF14520">
    <property type="entry name" value="HHH_5"/>
    <property type="match status" value="1"/>
</dbReference>
<comment type="similarity">
    <text evidence="7">Belongs to the UvrC family.</text>
</comment>
<dbReference type="Gene3D" id="4.10.860.10">
    <property type="entry name" value="UVR domain"/>
    <property type="match status" value="1"/>
</dbReference>
<dbReference type="NCBIfam" id="TIGR00194">
    <property type="entry name" value="uvrC"/>
    <property type="match status" value="1"/>
</dbReference>
<dbReference type="InterPro" id="IPR004791">
    <property type="entry name" value="UvrC"/>
</dbReference>
<dbReference type="Pfam" id="PF22920">
    <property type="entry name" value="UvrC_RNaseH"/>
    <property type="match status" value="1"/>
</dbReference>
<evidence type="ECO:0000259" key="9">
    <source>
        <dbReference type="PROSITE" id="PS50151"/>
    </source>
</evidence>
<dbReference type="STRING" id="1817772.A2527_06395"/>
<dbReference type="SUPFAM" id="SSF82771">
    <property type="entry name" value="GIY-YIG endonuclease"/>
    <property type="match status" value="1"/>
</dbReference>
<sequence length="758" mass="84714">MNLSKTLKEKIELLPGEPGVYRFFDQKGRLIYVGKAKNLKNRARSYFTAAAKKDPRIWAWVDQIKDLAWIVTGNEIEALILEDHLIKTNRPRYNIELKDDKSYPYFRLSVGELYPRLSLVRNPKKDRALYFGPFVAVKTARAALTSIRKAFPLRQSKFELDGTKTHRPCLNYQMKRCLAPCAGLVSPEEYGKLVERVVWLLKGNYEGLILELKQDMLARSEEMRFEEAALLRDQMRALERTFARQRVLTKERIDRDILALVRQGGFAGVQVLFVRGGILLSDDFLYFAKGGDYSDQELIRSALSKLYFAGEKPLPKEIWLPTVNDDILILGEYFSQRRGTKVALLNPQRGDKMGLMAMAKQNGEENLRLRLNVEQAEEQILSETMRVLKLTKLPQRMECFDISNTMGKHSVASMAVFEGGKAQSSQYRIYKIRTVEGPNDFASLAEVMSRRYKKEADQPWPDLIVIDGGLGQLRAAQHILEGLGWDPAQTDLIGLAKGRSLKRAHLKAQDLGQSGQGGPTANLEEGVEVGDLAGSDEVRDSARLIFGRDASLLPSNKDDSSLPSGSESSPRTKGNGHPLPSTPGGGLEELDEAGEDTADDLPTSGEEEYLGGNEPLEEGDLDEFEGDSEFGGIEGKGVKTLKNKGADEEEDFEYVVKPGRKNPVHLKKNSSTLFLLQRLRDEAHRFAITHHRKLRAKAATHSGLEDIEGIGPKKRAILLKHFKSLSAIKTATPEELVATPGLTPKDAQAVWDFFGSES</sequence>
<feature type="compositionally biased region" description="Acidic residues" evidence="8">
    <location>
        <begin position="588"/>
        <end position="628"/>
    </location>
</feature>
<dbReference type="InterPro" id="IPR050066">
    <property type="entry name" value="UvrABC_protein_C"/>
</dbReference>
<gene>
    <name evidence="7" type="primary">uvrC</name>
    <name evidence="12" type="ORF">A2527_06395</name>
</gene>
<dbReference type="InterPro" id="IPR038476">
    <property type="entry name" value="UvrC_RNase_H_dom_sf"/>
</dbReference>
<keyword evidence="5 7" id="KW-0234">DNA repair</keyword>
<feature type="region of interest" description="Disordered" evidence="8">
    <location>
        <begin position="551"/>
        <end position="638"/>
    </location>
</feature>
<dbReference type="InterPro" id="IPR047296">
    <property type="entry name" value="GIY-YIG_UvrC_Cho"/>
</dbReference>
<comment type="function">
    <text evidence="7">The UvrABC repair system catalyzes the recognition and processing of DNA lesions. UvrC both incises the 5' and 3' sides of the lesion. The N-terminal half is responsible for the 3' incision and the C-terminal half is responsible for the 5' incision.</text>
</comment>
<comment type="subunit">
    <text evidence="7">Interacts with UvrB in an incision complex.</text>
</comment>
<evidence type="ECO:0000259" key="10">
    <source>
        <dbReference type="PROSITE" id="PS50164"/>
    </source>
</evidence>
<dbReference type="Pfam" id="PF01541">
    <property type="entry name" value="GIY-YIG"/>
    <property type="match status" value="1"/>
</dbReference>
<dbReference type="Proteomes" id="UP000178449">
    <property type="component" value="Unassembled WGS sequence"/>
</dbReference>
<evidence type="ECO:0000256" key="3">
    <source>
        <dbReference type="ARBA" id="ARBA00022769"/>
    </source>
</evidence>
<keyword evidence="4 7" id="KW-0267">Excision nuclease</keyword>
<reference evidence="12 13" key="1">
    <citation type="journal article" date="2016" name="Nat. Commun.">
        <title>Thousands of microbial genomes shed light on interconnected biogeochemical processes in an aquifer system.</title>
        <authorList>
            <person name="Anantharaman K."/>
            <person name="Brown C.T."/>
            <person name="Hug L.A."/>
            <person name="Sharon I."/>
            <person name="Castelle C.J."/>
            <person name="Probst A.J."/>
            <person name="Thomas B.C."/>
            <person name="Singh A."/>
            <person name="Wilkins M.J."/>
            <person name="Karaoz U."/>
            <person name="Brodie E.L."/>
            <person name="Williams K.H."/>
            <person name="Hubbard S.S."/>
            <person name="Banfield J.F."/>
        </authorList>
    </citation>
    <scope>NUCLEOTIDE SEQUENCE [LARGE SCALE GENOMIC DNA]</scope>
</reference>
<dbReference type="PROSITE" id="PS50165">
    <property type="entry name" value="UVRC"/>
    <property type="match status" value="1"/>
</dbReference>
<dbReference type="PROSITE" id="PS50164">
    <property type="entry name" value="GIY_YIG"/>
    <property type="match status" value="1"/>
</dbReference>
<keyword evidence="3 7" id="KW-0228">DNA excision</keyword>
<dbReference type="SUPFAM" id="SSF46600">
    <property type="entry name" value="C-terminal UvrC-binding domain of UvrB"/>
    <property type="match status" value="1"/>
</dbReference>
<evidence type="ECO:0000256" key="8">
    <source>
        <dbReference type="SAM" id="MobiDB-lite"/>
    </source>
</evidence>
<evidence type="ECO:0000313" key="13">
    <source>
        <dbReference type="Proteomes" id="UP000178449"/>
    </source>
</evidence>
<dbReference type="Gene3D" id="3.40.1440.10">
    <property type="entry name" value="GIY-YIG endonuclease"/>
    <property type="match status" value="1"/>
</dbReference>